<keyword evidence="2" id="KW-0408">Iron</keyword>
<reference evidence="5" key="1">
    <citation type="submission" date="2021-03" db="EMBL/GenBank/DDBJ databases">
        <authorList>
            <person name="Bekaert M."/>
        </authorList>
    </citation>
    <scope>NUCLEOTIDE SEQUENCE</scope>
</reference>
<evidence type="ECO:0000256" key="4">
    <source>
        <dbReference type="SAM" id="MobiDB-lite"/>
    </source>
</evidence>
<evidence type="ECO:0000313" key="5">
    <source>
        <dbReference type="EMBL" id="CAG2214344.1"/>
    </source>
</evidence>
<dbReference type="InterPro" id="IPR001128">
    <property type="entry name" value="Cyt_P450"/>
</dbReference>
<evidence type="ECO:0000256" key="2">
    <source>
        <dbReference type="PIRSR" id="PIRSR602401-1"/>
    </source>
</evidence>
<dbReference type="PANTHER" id="PTHR24291:SF175">
    <property type="entry name" value="CYTOCHROME P450"/>
    <property type="match status" value="1"/>
</dbReference>
<name>A0A8S3S5J1_MYTED</name>
<comment type="caution">
    <text evidence="5">The sequence shown here is derived from an EMBL/GenBank/DDBJ whole genome shotgun (WGS) entry which is preliminary data.</text>
</comment>
<dbReference type="Gene3D" id="1.10.630.10">
    <property type="entry name" value="Cytochrome P450"/>
    <property type="match status" value="1"/>
</dbReference>
<dbReference type="GO" id="GO:0016705">
    <property type="term" value="F:oxidoreductase activity, acting on paired donors, with incorporation or reduction of molecular oxygen"/>
    <property type="evidence" value="ECO:0007669"/>
    <property type="project" value="InterPro"/>
</dbReference>
<evidence type="ECO:0000256" key="1">
    <source>
        <dbReference type="ARBA" id="ARBA00010617"/>
    </source>
</evidence>
<keyword evidence="2" id="KW-0479">Metal-binding</keyword>
<dbReference type="PANTHER" id="PTHR24291">
    <property type="entry name" value="CYTOCHROME P450 FAMILY 4"/>
    <property type="match status" value="1"/>
</dbReference>
<protein>
    <recommendedName>
        <fullName evidence="7">Cytochrome P450</fullName>
    </recommendedName>
</protein>
<dbReference type="Gene3D" id="3.30.70.1820">
    <property type="entry name" value="L1 transposable element, RRM domain"/>
    <property type="match status" value="1"/>
</dbReference>
<keyword evidence="3" id="KW-0175">Coiled coil</keyword>
<dbReference type="EMBL" id="CAJPWZ010001405">
    <property type="protein sequence ID" value="CAG2214344.1"/>
    <property type="molecule type" value="Genomic_DNA"/>
</dbReference>
<gene>
    <name evidence="5" type="ORF">MEDL_28191</name>
</gene>
<keyword evidence="2" id="KW-0349">Heme</keyword>
<dbReference type="InterPro" id="IPR036691">
    <property type="entry name" value="Endo/exonu/phosph_ase_sf"/>
</dbReference>
<dbReference type="GO" id="GO:0020037">
    <property type="term" value="F:heme binding"/>
    <property type="evidence" value="ECO:0007669"/>
    <property type="project" value="InterPro"/>
</dbReference>
<dbReference type="InterPro" id="IPR002401">
    <property type="entry name" value="Cyt_P450_E_grp-I"/>
</dbReference>
<dbReference type="GO" id="GO:0004497">
    <property type="term" value="F:monooxygenase activity"/>
    <property type="evidence" value="ECO:0007669"/>
    <property type="project" value="InterPro"/>
</dbReference>
<organism evidence="5 6">
    <name type="scientific">Mytilus edulis</name>
    <name type="common">Blue mussel</name>
    <dbReference type="NCBI Taxonomy" id="6550"/>
    <lineage>
        <taxon>Eukaryota</taxon>
        <taxon>Metazoa</taxon>
        <taxon>Spiralia</taxon>
        <taxon>Lophotrochozoa</taxon>
        <taxon>Mollusca</taxon>
        <taxon>Bivalvia</taxon>
        <taxon>Autobranchia</taxon>
        <taxon>Pteriomorphia</taxon>
        <taxon>Mytilida</taxon>
        <taxon>Mytiloidea</taxon>
        <taxon>Mytilidae</taxon>
        <taxon>Mytilinae</taxon>
        <taxon>Mytilus</taxon>
    </lineage>
</organism>
<dbReference type="InterPro" id="IPR050196">
    <property type="entry name" value="Cytochrome_P450_Monoox"/>
</dbReference>
<comment type="similarity">
    <text evidence="1">Belongs to the cytochrome P450 family.</text>
</comment>
<dbReference type="Proteomes" id="UP000683360">
    <property type="component" value="Unassembled WGS sequence"/>
</dbReference>
<comment type="cofactor">
    <cofactor evidence="2">
        <name>heme</name>
        <dbReference type="ChEBI" id="CHEBI:30413"/>
    </cofactor>
</comment>
<proteinExistence type="inferred from homology"/>
<dbReference type="GO" id="GO:0005506">
    <property type="term" value="F:iron ion binding"/>
    <property type="evidence" value="ECO:0007669"/>
    <property type="project" value="InterPro"/>
</dbReference>
<evidence type="ECO:0000256" key="3">
    <source>
        <dbReference type="SAM" id="Coils"/>
    </source>
</evidence>
<sequence length="1332" mass="154470">MGKNKRKRRRNHMSKETSSVNKTKTPPKMATYVKCVPETPSISEVIGNANESLYGMPMNMNLPQNVSTPINNLQFQGIQPRTLASHSGFVSGIHPHRHENMNFTIASPPSYMQLPQPRTQFHNQLQPQQTYEQQQHNIQTSTSPVDINPMTINMIMNTIHEINIKLEKLNLLDELNNRMSHMEQKFERFDNEIKDIRNDLKHQSERLKDEEFQNSIIEDRMSKTENAKERLAWENNELREEILEMKCHSMKYNLLFSGIPEPSSWKDENTEEVVKEFIQKELNVDSTTMSFQNVHRLKQRTDGKPRSIVARFTSYNDHEKVRRTAIEKLKNNVKYSVYQQYPMEISERRKYLLPKLNDAKKHGRRARLQNDKLFIEGQMVNRRPPPPRTPKTKTDKYDILNVPNGYNYFCKHRTAFDRKSGGLTIVYKEKLKSYLKFHKTKSDFVQWVSISNELLLDDKELLLGCVYIPPENSKYASKEVFTEIEDELLHLQDNSCNIALLGDFNAKTRTLDDFVVPDDSLFEVLNNFDDNELLVYLYDYQKLLLHNISLPRFSEDTSSVNNYGYKLLDFCKKLNIYIGNSRLNGNDKSVGKKTCKDVSLVDYFLLSSNVFPTVKSFDVLDFNPLYSDVHCGLSVYLHSNVKKNTTKQNVGHCSKSNYIKWNAAKQDEFVEAIFSSQLSFGELDTIFNDECEGNQVKHIIDKAVSKIGEIFRNTAKSIFGFKNSTRKKMKPDNKPWYTKSCQEKRKQFNINRKKYNLRKSSVNKQILTRSSRAYKKEMKKCYSEHLKKFETQLRNASKTDTKKFWGILKSFSKFQTSEENNITLDRLYEYFKDLNNSNEEATMEKNISLITDLVVYGIILVFSWYMYKMLIKPFLSPLRAVPGLTYYPIVGNMLEARRAEAMTNALRWMTQLKSKLIRFYWFGGQERLLTGDPEVFQHILVTNSKNYHRLDAQNNEITGLTGSPALFVLSGEHHHMIRKICNPGFVLSLLHTMIPVFQERGNALFQLYNQALSESSTDTADIDIQATLSRLTLDVICKCGFQYDLQSLENPKSTGVMKFRHLVDSVRTTFVDLLPFSRLLPTKKNKKTATDREFVIELTSKIIKEYEMQELSATKHRDLLTSLMSARDSEGSGLSDKELFGQIIGFIFAGFDTTATAMTWILLQLAQYPEIQDKVRAEVNQVFPDTSECDPEKLDKLKYLNCVIKETMRLFPPVPCFFRKSLHDDVINGYKIPAGTVIGLHVGALHRLNVEDGETFRPERFLSPSESKTFMPFGKGPYMCIGNKFALLEIKTVISRLIKEFKFEMKPGFTFRRVMSITIRPHPSLVLRISKI</sequence>
<evidence type="ECO:0000313" key="6">
    <source>
        <dbReference type="Proteomes" id="UP000683360"/>
    </source>
</evidence>
<dbReference type="Gene3D" id="3.60.10.10">
    <property type="entry name" value="Endonuclease/exonuclease/phosphatase"/>
    <property type="match status" value="1"/>
</dbReference>
<dbReference type="OrthoDB" id="1470350at2759"/>
<dbReference type="SUPFAM" id="SSF56219">
    <property type="entry name" value="DNase I-like"/>
    <property type="match status" value="1"/>
</dbReference>
<accession>A0A8S3S5J1</accession>
<dbReference type="SUPFAM" id="SSF48264">
    <property type="entry name" value="Cytochrome P450"/>
    <property type="match status" value="1"/>
</dbReference>
<evidence type="ECO:0008006" key="7">
    <source>
        <dbReference type="Google" id="ProtNLM"/>
    </source>
</evidence>
<feature type="compositionally biased region" description="Basic residues" evidence="4">
    <location>
        <begin position="1"/>
        <end position="12"/>
    </location>
</feature>
<keyword evidence="6" id="KW-1185">Reference proteome</keyword>
<feature type="binding site" description="axial binding residue" evidence="2">
    <location>
        <position position="1280"/>
    </location>
    <ligand>
        <name>heme</name>
        <dbReference type="ChEBI" id="CHEBI:30413"/>
    </ligand>
    <ligandPart>
        <name>Fe</name>
        <dbReference type="ChEBI" id="CHEBI:18248"/>
    </ligandPart>
</feature>
<dbReference type="Pfam" id="PF00067">
    <property type="entry name" value="p450"/>
    <property type="match status" value="1"/>
</dbReference>
<dbReference type="PRINTS" id="PR00385">
    <property type="entry name" value="P450"/>
</dbReference>
<dbReference type="InterPro" id="IPR036396">
    <property type="entry name" value="Cyt_P450_sf"/>
</dbReference>
<feature type="coiled-coil region" evidence="3">
    <location>
        <begin position="165"/>
        <end position="241"/>
    </location>
</feature>
<dbReference type="PRINTS" id="PR00463">
    <property type="entry name" value="EP450I"/>
</dbReference>
<feature type="region of interest" description="Disordered" evidence="4">
    <location>
        <begin position="1"/>
        <end position="26"/>
    </location>
</feature>